<name>A0A8H4KER0_9HYPO</name>
<accession>A0A8H4KER0</accession>
<evidence type="ECO:0000313" key="1">
    <source>
        <dbReference type="EMBL" id="KAF4448414.1"/>
    </source>
</evidence>
<reference evidence="1" key="1">
    <citation type="submission" date="2020-01" db="EMBL/GenBank/DDBJ databases">
        <title>Identification and distribution of gene clusters putatively required for synthesis of sphingolipid metabolism inhibitors in phylogenetically diverse species of the filamentous fungus Fusarium.</title>
        <authorList>
            <person name="Kim H.-S."/>
            <person name="Busman M."/>
            <person name="Brown D.W."/>
            <person name="Divon H."/>
            <person name="Uhlig S."/>
            <person name="Proctor R.H."/>
        </authorList>
    </citation>
    <scope>NUCLEOTIDE SEQUENCE</scope>
    <source>
        <strain evidence="1">NRRL 53441</strain>
    </source>
</reference>
<comment type="caution">
    <text evidence="1">The sequence shown here is derived from an EMBL/GenBank/DDBJ whole genome shotgun (WGS) entry which is preliminary data.</text>
</comment>
<gene>
    <name evidence="1" type="ORF">F53441_8222</name>
</gene>
<dbReference type="OrthoDB" id="21416at2759"/>
<protein>
    <recommendedName>
        <fullName evidence="3">Ankyrin repeat protein</fullName>
    </recommendedName>
</protein>
<evidence type="ECO:0000313" key="2">
    <source>
        <dbReference type="Proteomes" id="UP000605986"/>
    </source>
</evidence>
<organism evidence="1 2">
    <name type="scientific">Fusarium austroafricanum</name>
    <dbReference type="NCBI Taxonomy" id="2364996"/>
    <lineage>
        <taxon>Eukaryota</taxon>
        <taxon>Fungi</taxon>
        <taxon>Dikarya</taxon>
        <taxon>Ascomycota</taxon>
        <taxon>Pezizomycotina</taxon>
        <taxon>Sordariomycetes</taxon>
        <taxon>Hypocreomycetidae</taxon>
        <taxon>Hypocreales</taxon>
        <taxon>Nectriaceae</taxon>
        <taxon>Fusarium</taxon>
        <taxon>Fusarium concolor species complex</taxon>
    </lineage>
</organism>
<dbReference type="EMBL" id="JAADJG010000342">
    <property type="protein sequence ID" value="KAF4448414.1"/>
    <property type="molecule type" value="Genomic_DNA"/>
</dbReference>
<proteinExistence type="predicted"/>
<dbReference type="AlphaFoldDB" id="A0A8H4KER0"/>
<keyword evidence="2" id="KW-1185">Reference proteome</keyword>
<evidence type="ECO:0008006" key="3">
    <source>
        <dbReference type="Google" id="ProtNLM"/>
    </source>
</evidence>
<dbReference type="Proteomes" id="UP000605986">
    <property type="component" value="Unassembled WGS sequence"/>
</dbReference>
<sequence>MVQVCGPIVEVVDGYVQFVHFTVREYVFNSKVEGSISLPDMALDLALRCITYLCQDHHYPSLTEDDIDAKILWGAYRLHNFSSRFWLHLINQYLILSDAVTLPASLIDMLRLLLDTRSSESYIDTDRGETTLHPAIIELDSQEPDLVEMLRNATDFQLASSKPEYHLDKSNPKANDLQDTEDVQPLLFDLIESNQIELAISAASIGSFSILKLFMDCDSLSKAFIQGTGMDWKRFENLCSAAMTSVGTSKVLLSWVPTLLTRVTNKGHFALAVKIILTGIIARESQDLFDLWKSKIGSAFGIDSTVHLAAKGSAFQGVIGTTENVPNRERMLIAFWEEFKMLDLVREGEGKNILASIASTTRSINLAQHVLNYGYKVDDRYGATGLPALRIAARKDTQEAADLMEFLLLHGANPNGGTAKKRIAQEVGAQRISRWLDVTWEGLVERTEKKRKKYEDEDEDRFGKRIVTDDDFNFFS</sequence>